<dbReference type="AlphaFoldDB" id="A0A806FIC2"/>
<dbReference type="InterPro" id="IPR025857">
    <property type="entry name" value="MacB_PCD"/>
</dbReference>
<reference evidence="10 11" key="1">
    <citation type="journal article" date="2011" name="J. Bacteriol.">
        <title>Genome Sequence of the Probiotic Strain Bifidobacterium animalis subsp. lactis CNCM I-2494.</title>
        <authorList>
            <person name="Chervaux C."/>
            <person name="Grimaldi C."/>
            <person name="Bolotin A."/>
            <person name="Quinquis B."/>
            <person name="Legrain-Raspaud S."/>
            <person name="van Hylckama Vlieg J.E."/>
            <person name="Denariaz G."/>
            <person name="Smokvina T."/>
        </authorList>
    </citation>
    <scope>NUCLEOTIDE SEQUENCE [LARGE SCALE GENOMIC DNA]</scope>
    <source>
        <strain evidence="10 11">CNCM I-2494</strain>
    </source>
</reference>
<dbReference type="InterPro" id="IPR050250">
    <property type="entry name" value="Macrolide_Exporter_MacB"/>
</dbReference>
<keyword evidence="4 7" id="KW-1133">Transmembrane helix</keyword>
<evidence type="ECO:0000256" key="5">
    <source>
        <dbReference type="ARBA" id="ARBA00023136"/>
    </source>
</evidence>
<keyword evidence="5 7" id="KW-0472">Membrane</keyword>
<accession>A0A806FIC2</accession>
<proteinExistence type="inferred from homology"/>
<dbReference type="Proteomes" id="UP000008394">
    <property type="component" value="Chromosome"/>
</dbReference>
<evidence type="ECO:0000256" key="4">
    <source>
        <dbReference type="ARBA" id="ARBA00022989"/>
    </source>
</evidence>
<dbReference type="InterPro" id="IPR003838">
    <property type="entry name" value="ABC3_permease_C"/>
</dbReference>
<evidence type="ECO:0000256" key="6">
    <source>
        <dbReference type="ARBA" id="ARBA00038076"/>
    </source>
</evidence>
<sequence>MHREFLVSTKICGQVDDRVDIHGDNLNFHREYVDNERRGMHIVDDLPSQSTMNCASVVDNPAANFASQHSHSRAWKYTYSGTHKVHEYRLRGTMFIFGQAWKMLCRHPLRSLLIVLVSAAIAMWSTFGGAVLQENHKARTETLDKQSNTAVIRPSSQLLETRQGDDSSWTEHYLSWSDYDKLASAGQTQGMQYKYTVAESVPVRESKSVQAITTGKTSDASADKTGGNLTLQSFYTAEAAQANEYGPYEVVEGKGLDYQNSLAQNVLISEALAKKNNLKVGSTITIGNPTDAKKTYEYTVVGIYRYTGNPDNAQGDDAKFAKDNRNNVLYTTYTTFAVNGFDTTKGKGWSIPDLNVVFTFQNRSDIDKFAAALKADLPKGFTVSSPTITHYMQSIEALGTLAGTTRIIMIVLWICGALALLGLVLLAALPRSNEIGMGMLVGLSKGRLAWQFMLETFMPTLVGLAVGLVLGACTANPLAGALGAQHDVHATGGLVWQVIWIGVLCSVALAIVAGLRVTFFRTIRLFESPYISDSADSED</sequence>
<comment type="similarity">
    <text evidence="6">Belongs to the ABC-4 integral membrane protein family.</text>
</comment>
<keyword evidence="3 7" id="KW-0812">Transmembrane</keyword>
<feature type="domain" description="MacB-like periplasmic core" evidence="9">
    <location>
        <begin position="115"/>
        <end position="375"/>
    </location>
</feature>
<dbReference type="GO" id="GO:0022857">
    <property type="term" value="F:transmembrane transporter activity"/>
    <property type="evidence" value="ECO:0007669"/>
    <property type="project" value="TreeGrafter"/>
</dbReference>
<dbReference type="Pfam" id="PF02687">
    <property type="entry name" value="FtsX"/>
    <property type="match status" value="1"/>
</dbReference>
<evidence type="ECO:0000313" key="11">
    <source>
        <dbReference type="Proteomes" id="UP000008394"/>
    </source>
</evidence>
<evidence type="ECO:0000313" key="10">
    <source>
        <dbReference type="EMBL" id="AEK30995.1"/>
    </source>
</evidence>
<dbReference type="KEGG" id="bnm:BALAC2494_01219"/>
<organism evidence="10 11">
    <name type="scientific">Bifidobacterium animalis subsp. lactis CNCM I-2494</name>
    <dbReference type="NCBI Taxonomy" id="1042403"/>
    <lineage>
        <taxon>Bacteria</taxon>
        <taxon>Bacillati</taxon>
        <taxon>Actinomycetota</taxon>
        <taxon>Actinomycetes</taxon>
        <taxon>Bifidobacteriales</taxon>
        <taxon>Bifidobacteriaceae</taxon>
        <taxon>Bifidobacterium</taxon>
    </lineage>
</organism>
<gene>
    <name evidence="10" type="ORF">BALAC2494_01219</name>
</gene>
<dbReference type="GO" id="GO:0005886">
    <property type="term" value="C:plasma membrane"/>
    <property type="evidence" value="ECO:0007669"/>
    <property type="project" value="UniProtKB-SubCell"/>
</dbReference>
<feature type="domain" description="ABC3 transporter permease C-terminal" evidence="8">
    <location>
        <begin position="407"/>
        <end position="518"/>
    </location>
</feature>
<dbReference type="Pfam" id="PF12704">
    <property type="entry name" value="MacB_PCD"/>
    <property type="match status" value="1"/>
</dbReference>
<evidence type="ECO:0000256" key="1">
    <source>
        <dbReference type="ARBA" id="ARBA00004651"/>
    </source>
</evidence>
<protein>
    <submittedName>
        <fullName evidence="10">ABC transporter permease protein</fullName>
    </submittedName>
</protein>
<evidence type="ECO:0000259" key="9">
    <source>
        <dbReference type="Pfam" id="PF12704"/>
    </source>
</evidence>
<evidence type="ECO:0000256" key="2">
    <source>
        <dbReference type="ARBA" id="ARBA00022475"/>
    </source>
</evidence>
<dbReference type="PANTHER" id="PTHR30572:SF4">
    <property type="entry name" value="ABC TRANSPORTER PERMEASE YTRF"/>
    <property type="match status" value="1"/>
</dbReference>
<name>A0A806FIC2_BIFAN</name>
<feature type="transmembrane region" description="Helical" evidence="7">
    <location>
        <begin position="112"/>
        <end position="132"/>
    </location>
</feature>
<evidence type="ECO:0000256" key="3">
    <source>
        <dbReference type="ARBA" id="ARBA00022692"/>
    </source>
</evidence>
<dbReference type="EMBL" id="CP002915">
    <property type="protein sequence ID" value="AEK30995.1"/>
    <property type="molecule type" value="Genomic_DNA"/>
</dbReference>
<evidence type="ECO:0000259" key="8">
    <source>
        <dbReference type="Pfam" id="PF02687"/>
    </source>
</evidence>
<evidence type="ECO:0000256" key="7">
    <source>
        <dbReference type="SAM" id="Phobius"/>
    </source>
</evidence>
<keyword evidence="2" id="KW-1003">Cell membrane</keyword>
<feature type="transmembrane region" description="Helical" evidence="7">
    <location>
        <begin position="494"/>
        <end position="515"/>
    </location>
</feature>
<feature type="transmembrane region" description="Helical" evidence="7">
    <location>
        <begin position="461"/>
        <end position="482"/>
    </location>
</feature>
<dbReference type="PANTHER" id="PTHR30572">
    <property type="entry name" value="MEMBRANE COMPONENT OF TRANSPORTER-RELATED"/>
    <property type="match status" value="1"/>
</dbReference>
<comment type="subcellular location">
    <subcellularLocation>
        <location evidence="1">Cell membrane</location>
        <topology evidence="1">Multi-pass membrane protein</topology>
    </subcellularLocation>
</comment>
<feature type="transmembrane region" description="Helical" evidence="7">
    <location>
        <begin position="407"/>
        <end position="429"/>
    </location>
</feature>